<proteinExistence type="predicted"/>
<dbReference type="PROSITE" id="PS51257">
    <property type="entry name" value="PROKAR_LIPOPROTEIN"/>
    <property type="match status" value="1"/>
</dbReference>
<evidence type="ECO:0000313" key="2">
    <source>
        <dbReference type="Proteomes" id="UP000595566"/>
    </source>
</evidence>
<dbReference type="EMBL" id="MW353175">
    <property type="protein sequence ID" value="QQO91828.1"/>
    <property type="molecule type" value="Genomic_DNA"/>
</dbReference>
<dbReference type="Proteomes" id="UP000595566">
    <property type="component" value="Segment"/>
</dbReference>
<evidence type="ECO:0000313" key="1">
    <source>
        <dbReference type="EMBL" id="QQO91828.1"/>
    </source>
</evidence>
<reference evidence="1 2" key="1">
    <citation type="submission" date="2020-12" db="EMBL/GenBank/DDBJ databases">
        <title>Dynamics of Baltic Sea phages driven by environmental changes.</title>
        <authorList>
            <person name="Hoetzinger M."/>
            <person name="Nilsson E."/>
            <person name="Holmfeldt K."/>
        </authorList>
    </citation>
    <scope>NUCLEOTIDE SEQUENCE [LARGE SCALE GENOMIC DNA]</scope>
</reference>
<accession>A0A7T8ERF0</accession>
<gene>
    <name evidence="1" type="ORF">immuto26A_149</name>
</gene>
<evidence type="ECO:0008006" key="3">
    <source>
        <dbReference type="Google" id="ProtNLM"/>
    </source>
</evidence>
<keyword evidence="2" id="KW-1185">Reference proteome</keyword>
<protein>
    <recommendedName>
        <fullName evidence="3">Lipoprotein</fullName>
    </recommendedName>
</protein>
<organism evidence="1 2">
    <name type="scientific">Flavobacterium phage vB_FspM_immuto_2-6A</name>
    <dbReference type="NCBI Taxonomy" id="2801477"/>
    <lineage>
        <taxon>Viruses</taxon>
        <taxon>Duplodnaviria</taxon>
        <taxon>Heunggongvirae</taxon>
        <taxon>Uroviricota</taxon>
        <taxon>Caudoviricetes</taxon>
        <taxon>Immutovirus</taxon>
        <taxon>Immutovirus immuto</taxon>
    </lineage>
</organism>
<name>A0A7T8ERF0_9CAUD</name>
<sequence length="217" mass="24711">MKQLKNLFLLLLSLFVFSCSTPELEPDVCLNGNCGAEFRIDTLGHPGTYKDANDVWHIKHAGLNYFTVKGDVNELDPHYVINGIPLVSVGFDSNFFYTPGNVIWTYPVYSYLGLWSSNQMNTPIPIGTQTYTFPQLIGQTNIMNLTGYTIQKNPNVNVNHPAYKTYFATYSKYTYRPQQSMTFFPDFIGRTATIYIEVTLGENKKTILKELKVVFEP</sequence>